<keyword evidence="5" id="KW-0256">Endoplasmic reticulum</keyword>
<keyword evidence="4" id="KW-0732">Signal</keyword>
<gene>
    <name evidence="12" type="ORF">J0X19_11365</name>
</gene>
<comment type="subcellular location">
    <subcellularLocation>
        <location evidence="1">Endoplasmic reticulum membrane</location>
        <topology evidence="1">Single-pass type I membrane protein</topology>
    </subcellularLocation>
</comment>
<dbReference type="InterPro" id="IPR039155">
    <property type="entry name" value="MLEC"/>
</dbReference>
<evidence type="ECO:0000259" key="10">
    <source>
        <dbReference type="Pfam" id="PF11721"/>
    </source>
</evidence>
<keyword evidence="13" id="KW-1185">Reference proteome</keyword>
<dbReference type="Pfam" id="PF18962">
    <property type="entry name" value="Por_Secre_tail"/>
    <property type="match status" value="1"/>
</dbReference>
<dbReference type="Pfam" id="PF11721">
    <property type="entry name" value="Malectin"/>
    <property type="match status" value="1"/>
</dbReference>
<accession>A0A939EWN8</accession>
<dbReference type="PANTHER" id="PTHR13460:SF0">
    <property type="entry name" value="MALECTIN"/>
    <property type="match status" value="1"/>
</dbReference>
<dbReference type="EMBL" id="JAFLQZ010000006">
    <property type="protein sequence ID" value="MBO0358546.1"/>
    <property type="molecule type" value="Genomic_DNA"/>
</dbReference>
<evidence type="ECO:0000256" key="8">
    <source>
        <dbReference type="ARBA" id="ARBA00023180"/>
    </source>
</evidence>
<comment type="similarity">
    <text evidence="2">Belongs to the malectin family.</text>
</comment>
<keyword evidence="3" id="KW-0812">Transmembrane</keyword>
<feature type="domain" description="Secretion system C-terminal sorting" evidence="11">
    <location>
        <begin position="723"/>
        <end position="796"/>
    </location>
</feature>
<reference evidence="12" key="1">
    <citation type="submission" date="2021-03" db="EMBL/GenBank/DDBJ databases">
        <authorList>
            <person name="Kim M.K."/>
        </authorList>
    </citation>
    <scope>NUCLEOTIDE SEQUENCE</scope>
    <source>
        <strain evidence="12">BT186</strain>
    </source>
</reference>
<evidence type="ECO:0000256" key="4">
    <source>
        <dbReference type="ARBA" id="ARBA00022729"/>
    </source>
</evidence>
<dbReference type="GO" id="GO:0016020">
    <property type="term" value="C:membrane"/>
    <property type="evidence" value="ECO:0007669"/>
    <property type="project" value="TreeGrafter"/>
</dbReference>
<keyword evidence="8" id="KW-0325">Glycoprotein</keyword>
<feature type="domain" description="Malectin" evidence="10">
    <location>
        <begin position="2"/>
        <end position="128"/>
    </location>
</feature>
<proteinExistence type="inferred from homology"/>
<dbReference type="InterPro" id="IPR008979">
    <property type="entry name" value="Galactose-bd-like_sf"/>
</dbReference>
<keyword evidence="7" id="KW-0472">Membrane</keyword>
<evidence type="ECO:0000256" key="3">
    <source>
        <dbReference type="ARBA" id="ARBA00022692"/>
    </source>
</evidence>
<keyword evidence="9" id="KW-0119">Carbohydrate metabolism</keyword>
<evidence type="ECO:0000256" key="7">
    <source>
        <dbReference type="ARBA" id="ARBA00023136"/>
    </source>
</evidence>
<comment type="caution">
    <text evidence="12">The sequence shown here is derived from an EMBL/GenBank/DDBJ whole genome shotgun (WGS) entry which is preliminary data.</text>
</comment>
<dbReference type="Gene3D" id="2.60.120.430">
    <property type="entry name" value="Galactose-binding lectin"/>
    <property type="match status" value="1"/>
</dbReference>
<dbReference type="SUPFAM" id="SSF49785">
    <property type="entry name" value="Galactose-binding domain-like"/>
    <property type="match status" value="1"/>
</dbReference>
<evidence type="ECO:0000256" key="6">
    <source>
        <dbReference type="ARBA" id="ARBA00022989"/>
    </source>
</evidence>
<evidence type="ECO:0000313" key="13">
    <source>
        <dbReference type="Proteomes" id="UP000664144"/>
    </source>
</evidence>
<dbReference type="Proteomes" id="UP000664144">
    <property type="component" value="Unassembled WGS sequence"/>
</dbReference>
<evidence type="ECO:0000256" key="5">
    <source>
        <dbReference type="ARBA" id="ARBA00022824"/>
    </source>
</evidence>
<sequence>MNAGGAALTTTLGNFSADQYFSGGSTASAASGVGIAGTSDPALYQSERTGSFTYALPVANGSYTVVLHFAELTFTRNNQRVFDVNAEGKKVLANYDIARKVGALTATTERLTVGVTDGALTLAFIAGKASVPKVSAIEVLSTSVQPCTLPAPSVTAPSAYCVGSTAALLSSHVTLSAGATLLIYPSATQGSPIPDFRPATTTAGTSTYYVAQVANGCESGRTAISVTVNSVAPPAVTSPLTYTQGATPAPLSSSVLLAAGGALRIYDGPSAGTALPATFQPPTSTVGSVTYYVAQVVNGCESNRQALVVTVTAGPTTPPTSSTYTITATYTTLPALRTASYALLKYNKRIGLQLTDDDGGKVDVTCIPQVLHGGTAANGVTYPGISYTDGTGRSLRPGFTFAVSTLINGQPGRDGAPNAAYATWAELQPLRAQRTIGFSNHSANHGPDYPATQLADADATFLQKLDLIPRTVTIPGGFPGFVAATIADAKKLAVISQGYGSNGESADGHFSEVRYLDKVSVPYDPPTILILTRYFLNQDWGAPARAWVDEKFQLATDEYNAGRRVMLSAFDHFPESQTANLAAFYAYVQNHPLNVGGDNVWFANLQEFAEYEEVKKKCPISAPVVSGNTLTWTIDKSALPSYSLYQDASLLIPAGGLQNVSVSGGDSFTANLATGLVNIAKLNAATLTATRAATGAVRSTSARTQATAAARPTPGETAAEVTIYPNPATKIATVAFTLPAAERYSVHLYNNKGVLVERIASGQGPAGAQYSYGISSSKLPAGTYMVHLVMGTTSKKFRLNVGP</sequence>
<dbReference type="NCBIfam" id="TIGR04183">
    <property type="entry name" value="Por_Secre_tail"/>
    <property type="match status" value="1"/>
</dbReference>
<dbReference type="AlphaFoldDB" id="A0A939EWN8"/>
<dbReference type="GO" id="GO:0030246">
    <property type="term" value="F:carbohydrate binding"/>
    <property type="evidence" value="ECO:0007669"/>
    <property type="project" value="InterPro"/>
</dbReference>
<dbReference type="RefSeq" id="WP_206984477.1">
    <property type="nucleotide sequence ID" value="NZ_JAFLQZ010000006.1"/>
</dbReference>
<dbReference type="InterPro" id="IPR021720">
    <property type="entry name" value="Malectin_dom"/>
</dbReference>
<evidence type="ECO:0000256" key="2">
    <source>
        <dbReference type="ARBA" id="ARBA00009141"/>
    </source>
</evidence>
<name>A0A939EWN8_9BACT</name>
<evidence type="ECO:0000313" key="12">
    <source>
        <dbReference type="EMBL" id="MBO0358546.1"/>
    </source>
</evidence>
<organism evidence="12 13">
    <name type="scientific">Hymenobacter telluris</name>
    <dbReference type="NCBI Taxonomy" id="2816474"/>
    <lineage>
        <taxon>Bacteria</taxon>
        <taxon>Pseudomonadati</taxon>
        <taxon>Bacteroidota</taxon>
        <taxon>Cytophagia</taxon>
        <taxon>Cytophagales</taxon>
        <taxon>Hymenobacteraceae</taxon>
        <taxon>Hymenobacter</taxon>
    </lineage>
</organism>
<evidence type="ECO:0000256" key="9">
    <source>
        <dbReference type="ARBA" id="ARBA00023277"/>
    </source>
</evidence>
<dbReference type="PANTHER" id="PTHR13460">
    <property type="match status" value="1"/>
</dbReference>
<evidence type="ECO:0000259" key="11">
    <source>
        <dbReference type="Pfam" id="PF18962"/>
    </source>
</evidence>
<keyword evidence="6" id="KW-1133">Transmembrane helix</keyword>
<evidence type="ECO:0000256" key="1">
    <source>
        <dbReference type="ARBA" id="ARBA00004115"/>
    </source>
</evidence>
<protein>
    <submittedName>
        <fullName evidence="12">T9SS type A sorting domain-containing protein</fullName>
    </submittedName>
</protein>
<dbReference type="InterPro" id="IPR026444">
    <property type="entry name" value="Secre_tail"/>
</dbReference>